<dbReference type="RefSeq" id="WP_407866392.1">
    <property type="nucleotide sequence ID" value="NZ_BAAFZP010000002.1"/>
</dbReference>
<gene>
    <name evidence="2" type="ORF">PPNSA23_38010</name>
</gene>
<evidence type="ECO:0000313" key="2">
    <source>
        <dbReference type="EMBL" id="GAB1583858.1"/>
    </source>
</evidence>
<comment type="caution">
    <text evidence="2">The sequence shown here is derived from an EMBL/GenBank/DDBJ whole genome shotgun (WGS) entry which is preliminary data.</text>
</comment>
<dbReference type="EMBL" id="BAAFZP010000002">
    <property type="protein sequence ID" value="GAB1583858.1"/>
    <property type="molecule type" value="Genomic_DNA"/>
</dbReference>
<dbReference type="InterPro" id="IPR008964">
    <property type="entry name" value="Invasin/intimin_cell_adhesion"/>
</dbReference>
<feature type="region of interest" description="Disordered" evidence="1">
    <location>
        <begin position="978"/>
        <end position="997"/>
    </location>
</feature>
<reference evidence="2 3" key="1">
    <citation type="submission" date="2024-10" db="EMBL/GenBank/DDBJ databases">
        <title>Isolation, draft genome sequencing and identification of Phyllobacterium sp. NSA23, isolated from leaf soil.</title>
        <authorList>
            <person name="Akita H."/>
        </authorList>
    </citation>
    <scope>NUCLEOTIDE SEQUENCE [LARGE SCALE GENOMIC DNA]</scope>
    <source>
        <strain evidence="2 3">NSA23</strain>
    </source>
</reference>
<sequence>MKNVVLSRNSNILKLHIPYRGENVVYPANQPFTFNVSYQDKFRKAVANQRLMWSVVEGGAQLRYRSTVTTGEGKTSNVIMVPMDEPEDGTTVRIAVWPVTEPEARLEIDFNFGVPSNLDVGWDEDGNSIQIVFPRNNKNDSVLSYNANGGVTYSYVSYADKNGYSPIDGSFTYSYASNVNTNGTRDKFNLSGSLLYKENLYVWEAIQSWQGIPGDKLYLTADSDTTNMLSDATVSVSDTLYPTSQVNTFWPRPGATLAVGELYDLKALYCGGDGKPFVGDTVKWTVLSGDALIFPARSETDSEGVATTQIRPGSSGQIRLEVSIDGVTEGGSFKFDYPVFQVTGGAAALTITQPSDASIVLTANEDQDFSVKYVDGNGTTPAGARVDWTADGGQYASLVHFDPPYSFTDASGIAKSTLKSKNIPQGKKIDVNVTAATSDATAQQTYHLGANQIVFQAPDPNETYPLNKFQSLTVKYLTWDNQPLGQEYIDWSSNPAEDFQTVYFSNDETRTDDTGLTTTGLKVSKDMTISVTAKSKNPNETGTTQSFKFGSGSLAVVSPAPGAVLAYDSWNAVKVKVTDANDQPVNGATLSWSGGDFEHQTTTTVADGTSTNNIRVETANGYPSAPTVVNITVQAQDPAMSGGASLTFDKAATTNQIKFLSPSANAALPTGQPITLTVQLTNIFGTNLANYDVKWSSNGNIQFNSATSQTLADGTATVKMTASDGTTSATVVATAVTASAKSNRTYQFKPIELPDFSLLSDQIYAHNLPKDGPVDTNDPDTIITFTARCLANNTPQPNVGIIWSTTPRIVGLRYFREDGIEVSPNAQGNIVINTNEDGLSVLKLGSSDPFLGRVTALTEGSAQQLWVAIATIQTQSSGYVSLPVPLIQQDPITIPTNASNEVLPIFTTVTGSNPNRQRMGLWIKAGQQESVITQPALPQTVEFDVPYSYFVPDDGGTRNNAVAYWQGDVMSGNMFQSPMLQPSAQGAPSDGAHPDYSNPNRILPAPYLHDHANTVNGNSIAGGLTIYIPFNSAWTAGDVINGWLYLNGYNGNTAVRKWGTVPFSRSINANDVNDGQAGEPVKVLVPQENLEGYGSYRGDYGSFEADYQAPNGWSDILGEVTLDTATWS</sequence>
<accession>A0ABQ0H4L3</accession>
<dbReference type="SUPFAM" id="SSF49373">
    <property type="entry name" value="Invasin/intimin cell-adhesion fragments"/>
    <property type="match status" value="2"/>
</dbReference>
<protein>
    <submittedName>
        <fullName evidence="2">Uncharacterized protein</fullName>
    </submittedName>
</protein>
<organism evidence="2 3">
    <name type="scientific">Phyllobacterium phragmitis</name>
    <dbReference type="NCBI Taxonomy" id="2670329"/>
    <lineage>
        <taxon>Bacteria</taxon>
        <taxon>Pseudomonadati</taxon>
        <taxon>Pseudomonadota</taxon>
        <taxon>Alphaproteobacteria</taxon>
        <taxon>Hyphomicrobiales</taxon>
        <taxon>Phyllobacteriaceae</taxon>
        <taxon>Phyllobacterium</taxon>
    </lineage>
</organism>
<evidence type="ECO:0000313" key="3">
    <source>
        <dbReference type="Proteomes" id="UP001628091"/>
    </source>
</evidence>
<evidence type="ECO:0000256" key="1">
    <source>
        <dbReference type="SAM" id="MobiDB-lite"/>
    </source>
</evidence>
<dbReference type="Proteomes" id="UP001628091">
    <property type="component" value="Unassembled WGS sequence"/>
</dbReference>
<keyword evidence="3" id="KW-1185">Reference proteome</keyword>
<name>A0ABQ0H4L3_9HYPH</name>
<dbReference type="Gene3D" id="2.60.40.10">
    <property type="entry name" value="Immunoglobulins"/>
    <property type="match status" value="3"/>
</dbReference>
<dbReference type="InterPro" id="IPR013783">
    <property type="entry name" value="Ig-like_fold"/>
</dbReference>
<proteinExistence type="predicted"/>